<evidence type="ECO:0000256" key="4">
    <source>
        <dbReference type="RuleBase" id="RU003719"/>
    </source>
</evidence>
<evidence type="ECO:0000313" key="8">
    <source>
        <dbReference type="Proteomes" id="UP000028981"/>
    </source>
</evidence>
<dbReference type="InterPro" id="IPR050857">
    <property type="entry name" value="D-2-hydroxyacid_DH"/>
</dbReference>
<proteinExistence type="inferred from homology"/>
<evidence type="ECO:0000313" key="7">
    <source>
        <dbReference type="EMBL" id="KFL30477.1"/>
    </source>
</evidence>
<protein>
    <submittedName>
        <fullName evidence="7">2-hydroxyacid dehydrogenase</fullName>
    </submittedName>
</protein>
<name>A0A087M0S4_9HYPH</name>
<gene>
    <name evidence="7" type="ORF">JP75_14945</name>
</gene>
<dbReference type="GO" id="GO:0016616">
    <property type="term" value="F:oxidoreductase activity, acting on the CH-OH group of donors, NAD or NADP as acceptor"/>
    <property type="evidence" value="ECO:0007669"/>
    <property type="project" value="InterPro"/>
</dbReference>
<sequence>MGPKLLFAMAADKTRHVFDTATIDRLEQSCDLLQREPVENFDDPAARRLLGDTEILVTGWGCPMITPEVLRAAPNLKLIAHAAGTVKFTVDPAAYVAGIRVTHSAEANAVPVSEFTLASILFSAKHIFTLRDLYRADPSRRSSYALGDSEIGNFRRTVGIVGASRIGRRVIELLRNFDFSVLLYDPFVQPGDPDLAGVELVELDALMARSDVVSIHAPSLPSTRGMIGARQLKLMKDGATFINTARGALIDEAALVAELQTGRIFGVIDVTDPEIPPVDSPLFTLPNVFLTPHVAGAIGTERLRLGLMAAEEIERFIEGKPMLYEVQPELLERLA</sequence>
<dbReference type="InterPro" id="IPR006139">
    <property type="entry name" value="D-isomer_2_OHA_DH_cat_dom"/>
</dbReference>
<dbReference type="PANTHER" id="PTHR42789:SF1">
    <property type="entry name" value="D-ISOMER SPECIFIC 2-HYDROXYACID DEHYDROGENASE FAMILY PROTEIN (AFU_ORTHOLOGUE AFUA_6G10090)"/>
    <property type="match status" value="1"/>
</dbReference>
<accession>A0A087M0S4</accession>
<feature type="domain" description="D-isomer specific 2-hydroxyacid dehydrogenase NAD-binding" evidence="6">
    <location>
        <begin position="152"/>
        <end position="295"/>
    </location>
</feature>
<dbReference type="SUPFAM" id="SSF51735">
    <property type="entry name" value="NAD(P)-binding Rossmann-fold domains"/>
    <property type="match status" value="1"/>
</dbReference>
<dbReference type="Gene3D" id="3.40.50.720">
    <property type="entry name" value="NAD(P)-binding Rossmann-like Domain"/>
    <property type="match status" value="2"/>
</dbReference>
<evidence type="ECO:0000256" key="3">
    <source>
        <dbReference type="ARBA" id="ARBA00023027"/>
    </source>
</evidence>
<evidence type="ECO:0000259" key="6">
    <source>
        <dbReference type="Pfam" id="PF02826"/>
    </source>
</evidence>
<dbReference type="CDD" id="cd12167">
    <property type="entry name" value="2-Hacid_dh_8"/>
    <property type="match status" value="1"/>
</dbReference>
<dbReference type="GO" id="GO:0051287">
    <property type="term" value="F:NAD binding"/>
    <property type="evidence" value="ECO:0007669"/>
    <property type="project" value="InterPro"/>
</dbReference>
<dbReference type="SUPFAM" id="SSF52283">
    <property type="entry name" value="Formate/glycerate dehydrogenase catalytic domain-like"/>
    <property type="match status" value="1"/>
</dbReference>
<dbReference type="AlphaFoldDB" id="A0A087M0S4"/>
<evidence type="ECO:0000256" key="1">
    <source>
        <dbReference type="ARBA" id="ARBA00005854"/>
    </source>
</evidence>
<reference evidence="7 8" key="1">
    <citation type="submission" date="2014-08" db="EMBL/GenBank/DDBJ databases">
        <authorList>
            <person name="Hassan Y.I."/>
            <person name="Lepp D."/>
            <person name="Zhou T."/>
        </authorList>
    </citation>
    <scope>NUCLEOTIDE SEQUENCE [LARGE SCALE GENOMIC DNA]</scope>
    <source>
        <strain evidence="7 8">IFO13584</strain>
    </source>
</reference>
<evidence type="ECO:0000256" key="2">
    <source>
        <dbReference type="ARBA" id="ARBA00023002"/>
    </source>
</evidence>
<dbReference type="Pfam" id="PF02826">
    <property type="entry name" value="2-Hacid_dh_C"/>
    <property type="match status" value="1"/>
</dbReference>
<dbReference type="STRING" id="46914.JP75_14945"/>
<keyword evidence="8" id="KW-1185">Reference proteome</keyword>
<dbReference type="Pfam" id="PF00389">
    <property type="entry name" value="2-Hacid_dh"/>
    <property type="match status" value="1"/>
</dbReference>
<keyword evidence="2 4" id="KW-0560">Oxidoreductase</keyword>
<comment type="caution">
    <text evidence="7">The sequence shown here is derived from an EMBL/GenBank/DDBJ whole genome shotgun (WGS) entry which is preliminary data.</text>
</comment>
<dbReference type="InterPro" id="IPR036291">
    <property type="entry name" value="NAD(P)-bd_dom_sf"/>
</dbReference>
<feature type="domain" description="D-isomer specific 2-hydroxyacid dehydrogenase catalytic" evidence="5">
    <location>
        <begin position="64"/>
        <end position="326"/>
    </location>
</feature>
<comment type="similarity">
    <text evidence="1 4">Belongs to the D-isomer specific 2-hydroxyacid dehydrogenase family.</text>
</comment>
<dbReference type="EMBL" id="JQGC01000013">
    <property type="protein sequence ID" value="KFL30477.1"/>
    <property type="molecule type" value="Genomic_DNA"/>
</dbReference>
<evidence type="ECO:0000259" key="5">
    <source>
        <dbReference type="Pfam" id="PF00389"/>
    </source>
</evidence>
<organism evidence="7 8">
    <name type="scientific">Devosia riboflavina</name>
    <dbReference type="NCBI Taxonomy" id="46914"/>
    <lineage>
        <taxon>Bacteria</taxon>
        <taxon>Pseudomonadati</taxon>
        <taxon>Pseudomonadota</taxon>
        <taxon>Alphaproteobacteria</taxon>
        <taxon>Hyphomicrobiales</taxon>
        <taxon>Devosiaceae</taxon>
        <taxon>Devosia</taxon>
    </lineage>
</organism>
<dbReference type="Proteomes" id="UP000028981">
    <property type="component" value="Unassembled WGS sequence"/>
</dbReference>
<dbReference type="InterPro" id="IPR006140">
    <property type="entry name" value="D-isomer_DH_NAD-bd"/>
</dbReference>
<keyword evidence="3" id="KW-0520">NAD</keyword>
<dbReference type="PANTHER" id="PTHR42789">
    <property type="entry name" value="D-ISOMER SPECIFIC 2-HYDROXYACID DEHYDROGENASE FAMILY PROTEIN (AFU_ORTHOLOGUE AFUA_6G10090)"/>
    <property type="match status" value="1"/>
</dbReference>